<dbReference type="Gene3D" id="1.10.357.10">
    <property type="entry name" value="Tetracycline Repressor, domain 2"/>
    <property type="match status" value="1"/>
</dbReference>
<name>A0A1M5LT74_9RHOB</name>
<keyword evidence="5" id="KW-1185">Reference proteome</keyword>
<dbReference type="SUPFAM" id="SSF46689">
    <property type="entry name" value="Homeodomain-like"/>
    <property type="match status" value="1"/>
</dbReference>
<dbReference type="STRING" id="996342.SAMN05443551_0274"/>
<accession>A0A1M5LT74</accession>
<dbReference type="InterPro" id="IPR001647">
    <property type="entry name" value="HTH_TetR"/>
</dbReference>
<reference evidence="4 5" key="1">
    <citation type="submission" date="2016-11" db="EMBL/GenBank/DDBJ databases">
        <authorList>
            <person name="Jaros S."/>
            <person name="Januszkiewicz K."/>
            <person name="Wedrychowicz H."/>
        </authorList>
    </citation>
    <scope>NUCLEOTIDE SEQUENCE [LARGE SCALE GENOMIC DNA]</scope>
    <source>
        <strain evidence="4 5">DSM 29431</strain>
    </source>
</reference>
<dbReference type="Proteomes" id="UP000184221">
    <property type="component" value="Unassembled WGS sequence"/>
</dbReference>
<dbReference type="Pfam" id="PF00440">
    <property type="entry name" value="TetR_N"/>
    <property type="match status" value="1"/>
</dbReference>
<dbReference type="InterPro" id="IPR009057">
    <property type="entry name" value="Homeodomain-like_sf"/>
</dbReference>
<dbReference type="GO" id="GO:0003700">
    <property type="term" value="F:DNA-binding transcription factor activity"/>
    <property type="evidence" value="ECO:0007669"/>
    <property type="project" value="TreeGrafter"/>
</dbReference>
<keyword evidence="1 2" id="KW-0238">DNA-binding</keyword>
<protein>
    <submittedName>
        <fullName evidence="4">Transcriptional regulator, TetR family</fullName>
    </submittedName>
</protein>
<sequence>MNQTVQKQTSDRQGTAAPRRDALVAAARRAFVLHGVERTSLDDVIAEAGGSRRNIYNLFGGKDGLVQAVVETILNDTAKIAEAPPNPDLPPRDWLIAVGVAFTRRMLDPDIVAVLRHFIASGGATPEAAERLWQIGPAQFQRSLGKWLEVQHKEGRLHVPDIEAAATLLPTMFRANFQVEMLMGRKAVITEEDIRSNVVRAVDFFLLATSVR</sequence>
<organism evidence="4 5">
    <name type="scientific">Marivita hallyeonensis</name>
    <dbReference type="NCBI Taxonomy" id="996342"/>
    <lineage>
        <taxon>Bacteria</taxon>
        <taxon>Pseudomonadati</taxon>
        <taxon>Pseudomonadota</taxon>
        <taxon>Alphaproteobacteria</taxon>
        <taxon>Rhodobacterales</taxon>
        <taxon>Roseobacteraceae</taxon>
        <taxon>Marivita</taxon>
    </lineage>
</organism>
<dbReference type="AlphaFoldDB" id="A0A1M5LT74"/>
<dbReference type="EMBL" id="FQXC01000001">
    <property type="protein sequence ID" value="SHG68287.1"/>
    <property type="molecule type" value="Genomic_DNA"/>
</dbReference>
<dbReference type="OrthoDB" id="9802802at2"/>
<evidence type="ECO:0000256" key="2">
    <source>
        <dbReference type="PROSITE-ProRule" id="PRU00335"/>
    </source>
</evidence>
<dbReference type="PROSITE" id="PS50977">
    <property type="entry name" value="HTH_TETR_2"/>
    <property type="match status" value="1"/>
</dbReference>
<dbReference type="GO" id="GO:0000976">
    <property type="term" value="F:transcription cis-regulatory region binding"/>
    <property type="evidence" value="ECO:0007669"/>
    <property type="project" value="TreeGrafter"/>
</dbReference>
<evidence type="ECO:0000313" key="4">
    <source>
        <dbReference type="EMBL" id="SHG68287.1"/>
    </source>
</evidence>
<evidence type="ECO:0000259" key="3">
    <source>
        <dbReference type="PROSITE" id="PS50977"/>
    </source>
</evidence>
<dbReference type="Gene3D" id="1.10.10.60">
    <property type="entry name" value="Homeodomain-like"/>
    <property type="match status" value="1"/>
</dbReference>
<dbReference type="PANTHER" id="PTHR30055:SF146">
    <property type="entry name" value="HTH-TYPE TRANSCRIPTIONAL DUAL REGULATOR CECR"/>
    <property type="match status" value="1"/>
</dbReference>
<dbReference type="PANTHER" id="PTHR30055">
    <property type="entry name" value="HTH-TYPE TRANSCRIPTIONAL REGULATOR RUTR"/>
    <property type="match status" value="1"/>
</dbReference>
<dbReference type="InterPro" id="IPR050109">
    <property type="entry name" value="HTH-type_TetR-like_transc_reg"/>
</dbReference>
<dbReference type="Pfam" id="PF14246">
    <property type="entry name" value="TetR_C_7"/>
    <property type="match status" value="1"/>
</dbReference>
<gene>
    <name evidence="4" type="ORF">SAMN05443551_0274</name>
</gene>
<feature type="domain" description="HTH tetR-type" evidence="3">
    <location>
        <begin position="17"/>
        <end position="77"/>
    </location>
</feature>
<dbReference type="InterPro" id="IPR039536">
    <property type="entry name" value="TetR_C_Proteobacteria"/>
</dbReference>
<evidence type="ECO:0000256" key="1">
    <source>
        <dbReference type="ARBA" id="ARBA00023125"/>
    </source>
</evidence>
<feature type="DNA-binding region" description="H-T-H motif" evidence="2">
    <location>
        <begin position="40"/>
        <end position="59"/>
    </location>
</feature>
<evidence type="ECO:0000313" key="5">
    <source>
        <dbReference type="Proteomes" id="UP000184221"/>
    </source>
</evidence>
<proteinExistence type="predicted"/>
<dbReference type="RefSeq" id="WP_072775741.1">
    <property type="nucleotide sequence ID" value="NZ_FQXC01000001.1"/>
</dbReference>